<reference evidence="2 3" key="1">
    <citation type="submission" date="2023-02" db="EMBL/GenBank/DDBJ databases">
        <title>Microbacterium betulae sp. nov., isolated from birch wood.</title>
        <authorList>
            <person name="Pasciak M."/>
            <person name="Pawlik K.J."/>
            <person name="Martynowski D."/>
            <person name="Laczmanski L."/>
            <person name="Ciekot J."/>
            <person name="Szponar B."/>
            <person name="Wojcik-Fatla A."/>
            <person name="Mackiewicz B."/>
            <person name="Farian E."/>
            <person name="Cholewa G."/>
            <person name="Cholewa A."/>
            <person name="Dutkiewicz J."/>
        </authorList>
    </citation>
    <scope>NUCLEOTIDE SEQUENCE [LARGE SCALE GENOMIC DNA]</scope>
    <source>
        <strain evidence="2 3">AB</strain>
    </source>
</reference>
<evidence type="ECO:0000313" key="2">
    <source>
        <dbReference type="EMBL" id="WOF22509.1"/>
    </source>
</evidence>
<evidence type="ECO:0000256" key="1">
    <source>
        <dbReference type="SAM" id="MobiDB-lite"/>
    </source>
</evidence>
<dbReference type="EMBL" id="CP118157">
    <property type="protein sequence ID" value="WOF22509.1"/>
    <property type="molecule type" value="Genomic_DNA"/>
</dbReference>
<dbReference type="Proteomes" id="UP001305498">
    <property type="component" value="Chromosome"/>
</dbReference>
<dbReference type="AlphaFoldDB" id="A0AA97FI74"/>
<evidence type="ECO:0000313" key="3">
    <source>
        <dbReference type="Proteomes" id="UP001305498"/>
    </source>
</evidence>
<protein>
    <recommendedName>
        <fullName evidence="4">DUF4232 domain-containing protein</fullName>
    </recommendedName>
</protein>
<dbReference type="RefSeq" id="WP_317138980.1">
    <property type="nucleotide sequence ID" value="NZ_CP118157.1"/>
</dbReference>
<name>A0AA97FI74_9MICO</name>
<accession>A0AA97FI74</accession>
<dbReference type="KEGG" id="mbet:N8K70_14090"/>
<evidence type="ECO:0008006" key="4">
    <source>
        <dbReference type="Google" id="ProtNLM"/>
    </source>
</evidence>
<feature type="region of interest" description="Disordered" evidence="1">
    <location>
        <begin position="49"/>
        <end position="92"/>
    </location>
</feature>
<gene>
    <name evidence="2" type="ORF">N8K70_14090</name>
</gene>
<keyword evidence="3" id="KW-1185">Reference proteome</keyword>
<proteinExistence type="predicted"/>
<sequence length="225" mass="23641">MSTPRRRRRQSAAVYRRRRLVVLLLAIAVIGGIVWLAVAQPWQGLFGGDAEPAAETTAPTSAPTTEPEEPVATADPTETPDPEPSASATPAACDPGVLEVVGIADQGEYAADQQPSFSIQLTNTGSVDCVLNVGTSTQSFVVTSGDDTWWQSTDCQTEPSDMEVTLTAGQSVTSAEPVVWDRTRSTVDSCDSDSRPAAPAGGASYHLQVAIAGVEAAETTQFLLY</sequence>
<feature type="compositionally biased region" description="Low complexity" evidence="1">
    <location>
        <begin position="49"/>
        <end position="77"/>
    </location>
</feature>
<organism evidence="2 3">
    <name type="scientific">Microbacterium betulae</name>
    <dbReference type="NCBI Taxonomy" id="2981139"/>
    <lineage>
        <taxon>Bacteria</taxon>
        <taxon>Bacillati</taxon>
        <taxon>Actinomycetota</taxon>
        <taxon>Actinomycetes</taxon>
        <taxon>Micrococcales</taxon>
        <taxon>Microbacteriaceae</taxon>
        <taxon>Microbacterium</taxon>
    </lineage>
</organism>